<comment type="caution">
    <text evidence="1">The sequence shown here is derived from an EMBL/GenBank/DDBJ whole genome shotgun (WGS) entry which is preliminary data.</text>
</comment>
<sequence length="207" mass="23653">MDAFKIANNYDHGSRDINIENIEPVDLAAYCKDVNFVENVLIEKPRVAANRTYASTIVILTCIAGITEQNKLLECLVGAIWSADGTRTGILFEASTTMAQYGKLLMLKRWISLISPLNILYMKFPLFNPPPKQITEKEEHVRVWHDMMLHISWRCGLTKDGDIYNSVQSPLPGRHLLNDLIYLGIREWGDWRCPCYGCMWSWNVSTG</sequence>
<proteinExistence type="predicted"/>
<dbReference type="Proteomes" id="UP000015100">
    <property type="component" value="Unassembled WGS sequence"/>
</dbReference>
<accession>S8A2M3</accession>
<evidence type="ECO:0000313" key="2">
    <source>
        <dbReference type="Proteomes" id="UP000015100"/>
    </source>
</evidence>
<reference evidence="1 2" key="1">
    <citation type="journal article" date="2013" name="PLoS Genet.">
        <title>Genomic mechanisms accounting for the adaptation to parasitism in nematode-trapping fungi.</title>
        <authorList>
            <person name="Meerupati T."/>
            <person name="Andersson K.M."/>
            <person name="Friman E."/>
            <person name="Kumar D."/>
            <person name="Tunlid A."/>
            <person name="Ahren D."/>
        </authorList>
    </citation>
    <scope>NUCLEOTIDE SEQUENCE [LARGE SCALE GENOMIC DNA]</scope>
    <source>
        <strain evidence="1 2">CBS 200.50</strain>
    </source>
</reference>
<dbReference type="AlphaFoldDB" id="S8A2M3"/>
<protein>
    <submittedName>
        <fullName evidence="1">Uncharacterized protein</fullName>
    </submittedName>
</protein>
<evidence type="ECO:0000313" key="1">
    <source>
        <dbReference type="EMBL" id="EPS36984.1"/>
    </source>
</evidence>
<name>S8A2M3_DACHA</name>
<organism evidence="1 2">
    <name type="scientific">Dactylellina haptotyla (strain CBS 200.50)</name>
    <name type="common">Nematode-trapping fungus</name>
    <name type="synonym">Monacrosporium haptotylum</name>
    <dbReference type="NCBI Taxonomy" id="1284197"/>
    <lineage>
        <taxon>Eukaryota</taxon>
        <taxon>Fungi</taxon>
        <taxon>Dikarya</taxon>
        <taxon>Ascomycota</taxon>
        <taxon>Pezizomycotina</taxon>
        <taxon>Orbiliomycetes</taxon>
        <taxon>Orbiliales</taxon>
        <taxon>Orbiliaceae</taxon>
        <taxon>Dactylellina</taxon>
    </lineage>
</organism>
<dbReference type="HOGENOM" id="CLU_1326335_0_0_1"/>
<dbReference type="EMBL" id="AQGS01000810">
    <property type="protein sequence ID" value="EPS36984.1"/>
    <property type="molecule type" value="Genomic_DNA"/>
</dbReference>
<keyword evidence="2" id="KW-1185">Reference proteome</keyword>
<gene>
    <name evidence="1" type="ORF">H072_9430</name>
</gene>
<reference evidence="2" key="2">
    <citation type="submission" date="2013-04" db="EMBL/GenBank/DDBJ databases">
        <title>Genomic mechanisms accounting for the adaptation to parasitism in nematode-trapping fungi.</title>
        <authorList>
            <person name="Ahren D.G."/>
        </authorList>
    </citation>
    <scope>NUCLEOTIDE SEQUENCE [LARGE SCALE GENOMIC DNA]</scope>
    <source>
        <strain evidence="2">CBS 200.50</strain>
    </source>
</reference>